<dbReference type="SUPFAM" id="SSF53474">
    <property type="entry name" value="alpha/beta-Hydrolases"/>
    <property type="match status" value="1"/>
</dbReference>
<dbReference type="EMBL" id="JAPDFR010000003">
    <property type="protein sequence ID" value="KAK0387754.1"/>
    <property type="molecule type" value="Genomic_DNA"/>
</dbReference>
<dbReference type="InterPro" id="IPR029058">
    <property type="entry name" value="AB_hydrolase_fold"/>
</dbReference>
<dbReference type="PANTHER" id="PTHR43798:SF33">
    <property type="entry name" value="HYDROLASE, PUTATIVE (AFU_ORTHOLOGUE AFUA_2G14860)-RELATED"/>
    <property type="match status" value="1"/>
</dbReference>
<dbReference type="InterPro" id="IPR050266">
    <property type="entry name" value="AB_hydrolase_sf"/>
</dbReference>
<reference evidence="2" key="1">
    <citation type="submission" date="2022-10" db="EMBL/GenBank/DDBJ databases">
        <title>Determination and structural analysis of whole genome sequence of Sarocladium strictum F4-1.</title>
        <authorList>
            <person name="Hu L."/>
            <person name="Jiang Y."/>
        </authorList>
    </citation>
    <scope>NUCLEOTIDE SEQUENCE</scope>
    <source>
        <strain evidence="2">F4-1</strain>
    </source>
</reference>
<evidence type="ECO:0000313" key="2">
    <source>
        <dbReference type="EMBL" id="KAK0387754.1"/>
    </source>
</evidence>
<feature type="domain" description="AB hydrolase-1" evidence="1">
    <location>
        <begin position="29"/>
        <end position="271"/>
    </location>
</feature>
<dbReference type="InterPro" id="IPR000639">
    <property type="entry name" value="Epox_hydrolase-like"/>
</dbReference>
<dbReference type="AlphaFoldDB" id="A0AA39L8I5"/>
<dbReference type="Pfam" id="PF00561">
    <property type="entry name" value="Abhydrolase_1"/>
    <property type="match status" value="1"/>
</dbReference>
<dbReference type="Gene3D" id="3.40.50.1820">
    <property type="entry name" value="alpha/beta hydrolase"/>
    <property type="match status" value="1"/>
</dbReference>
<dbReference type="PRINTS" id="PR00111">
    <property type="entry name" value="ABHYDROLASE"/>
</dbReference>
<dbReference type="GO" id="GO:0003824">
    <property type="term" value="F:catalytic activity"/>
    <property type="evidence" value="ECO:0007669"/>
    <property type="project" value="InterPro"/>
</dbReference>
<accession>A0AA39L8I5</accession>
<protein>
    <recommendedName>
        <fullName evidence="1">AB hydrolase-1 domain-containing protein</fullName>
    </recommendedName>
</protein>
<keyword evidence="3" id="KW-1185">Reference proteome</keyword>
<proteinExistence type="predicted"/>
<dbReference type="GO" id="GO:0016020">
    <property type="term" value="C:membrane"/>
    <property type="evidence" value="ECO:0007669"/>
    <property type="project" value="TreeGrafter"/>
</dbReference>
<gene>
    <name evidence="2" type="ORF">NLU13_3999</name>
</gene>
<dbReference type="PRINTS" id="PR00412">
    <property type="entry name" value="EPOXHYDRLASE"/>
</dbReference>
<comment type="caution">
    <text evidence="2">The sequence shown here is derived from an EMBL/GenBank/DDBJ whole genome shotgun (WGS) entry which is preliminary data.</text>
</comment>
<dbReference type="InterPro" id="IPR000073">
    <property type="entry name" value="AB_hydrolase_1"/>
</dbReference>
<sequence length="288" mass="32231">MPELLVTENALVKGHRIAYGVHGPSDGTPLVLIHGTPSSSLIFHSVLPRLTAQKFKCYVFDLLGFGESERPFSPEVDTSMTGQVPILTALMDQVWGLGSAHIVAHDIGGGIAQRLAAFEGHRLKSLVLIDSVSFDSYPSQRTREQMKNGLETLIRTGEAAHRDHFREWLLQAVYHKDRFAASTLDTFLSYISGPVGQPSLFTHQIRHYDPKHTTEIVHKLGEIGRRLPVKIIWGRDDEWQVQEWAERLHGAIEGSELDVLGECGHFSLEDQPEKIGDLVVDFIRRRGS</sequence>
<evidence type="ECO:0000259" key="1">
    <source>
        <dbReference type="Pfam" id="PF00561"/>
    </source>
</evidence>
<dbReference type="PANTHER" id="PTHR43798">
    <property type="entry name" value="MONOACYLGLYCEROL LIPASE"/>
    <property type="match status" value="1"/>
</dbReference>
<dbReference type="Proteomes" id="UP001175261">
    <property type="component" value="Unassembled WGS sequence"/>
</dbReference>
<name>A0AA39L8I5_SARSR</name>
<evidence type="ECO:0000313" key="3">
    <source>
        <dbReference type="Proteomes" id="UP001175261"/>
    </source>
</evidence>
<organism evidence="2 3">
    <name type="scientific">Sarocladium strictum</name>
    <name type="common">Black bundle disease fungus</name>
    <name type="synonym">Acremonium strictum</name>
    <dbReference type="NCBI Taxonomy" id="5046"/>
    <lineage>
        <taxon>Eukaryota</taxon>
        <taxon>Fungi</taxon>
        <taxon>Dikarya</taxon>
        <taxon>Ascomycota</taxon>
        <taxon>Pezizomycotina</taxon>
        <taxon>Sordariomycetes</taxon>
        <taxon>Hypocreomycetidae</taxon>
        <taxon>Hypocreales</taxon>
        <taxon>Sarocladiaceae</taxon>
        <taxon>Sarocladium</taxon>
    </lineage>
</organism>